<name>A0ABD5PG95_9EURY</name>
<evidence type="ECO:0000313" key="1">
    <source>
        <dbReference type="EMBL" id="MFC4359763.1"/>
    </source>
</evidence>
<evidence type="ECO:0000313" key="2">
    <source>
        <dbReference type="Proteomes" id="UP001595921"/>
    </source>
</evidence>
<protein>
    <submittedName>
        <fullName evidence="1">Uncharacterized protein</fullName>
    </submittedName>
</protein>
<proteinExistence type="predicted"/>
<dbReference type="RefSeq" id="WP_267621326.1">
    <property type="nucleotide sequence ID" value="NZ_JAODIW010000006.1"/>
</dbReference>
<dbReference type="AlphaFoldDB" id="A0ABD5PG95"/>
<dbReference type="Proteomes" id="UP001595921">
    <property type="component" value="Unassembled WGS sequence"/>
</dbReference>
<sequence length="40" mass="4058">MTDATDAVGAADADCEFCGCAVADHDPVFVAEGTDRRPTG</sequence>
<accession>A0ABD5PG95</accession>
<gene>
    <name evidence="1" type="ORF">ACFO0N_17600</name>
</gene>
<reference evidence="1 2" key="1">
    <citation type="journal article" date="2019" name="Int. J. Syst. Evol. Microbiol.">
        <title>The Global Catalogue of Microorganisms (GCM) 10K type strain sequencing project: providing services to taxonomists for standard genome sequencing and annotation.</title>
        <authorList>
            <consortium name="The Broad Institute Genomics Platform"/>
            <consortium name="The Broad Institute Genome Sequencing Center for Infectious Disease"/>
            <person name="Wu L."/>
            <person name="Ma J."/>
        </authorList>
    </citation>
    <scope>NUCLEOTIDE SEQUENCE [LARGE SCALE GENOMIC DNA]</scope>
    <source>
        <strain evidence="1 2">CGMCC 1.12553</strain>
    </source>
</reference>
<keyword evidence="2" id="KW-1185">Reference proteome</keyword>
<organism evidence="1 2">
    <name type="scientific">Halobium salinum</name>
    <dbReference type="NCBI Taxonomy" id="1364940"/>
    <lineage>
        <taxon>Archaea</taxon>
        <taxon>Methanobacteriati</taxon>
        <taxon>Methanobacteriota</taxon>
        <taxon>Stenosarchaea group</taxon>
        <taxon>Halobacteria</taxon>
        <taxon>Halobacteriales</taxon>
        <taxon>Haloferacaceae</taxon>
        <taxon>Halobium</taxon>
    </lineage>
</organism>
<comment type="caution">
    <text evidence="1">The sequence shown here is derived from an EMBL/GenBank/DDBJ whole genome shotgun (WGS) entry which is preliminary data.</text>
</comment>
<dbReference type="EMBL" id="JBHSDS010000008">
    <property type="protein sequence ID" value="MFC4359763.1"/>
    <property type="molecule type" value="Genomic_DNA"/>
</dbReference>